<sequence length="273" mass="30484">MTIRVGDCWITKVSEQTAAFPLGVLFTPHRAEMSDELANQPAEMSIHSWVVRTGEHTIIIDTATGNGRNRDNKPLFHQLNTPYAENLARASVDPTEVTLVLMTHIHTDHVGWNTHQQDGEWQPMFPNARYICSARELAHCQQNPAAQELYRDSILPLIASGQLETINVQDSPLFAGVLRYLSTPGHSGDHASIVLESAGESAIFAGDVMHNAIQFQYPHWNSLFCEDKALAATSRQRVVDWCAQHQAIWFSTHFNGSSCGRVSRDGQWITLEV</sequence>
<evidence type="ECO:0000256" key="4">
    <source>
        <dbReference type="ARBA" id="ARBA00022833"/>
    </source>
</evidence>
<dbReference type="CDD" id="cd16277">
    <property type="entry name" value="metallo-hydrolase-like_MBL-fold"/>
    <property type="match status" value="1"/>
</dbReference>
<keyword evidence="7" id="KW-1185">Reference proteome</keyword>
<evidence type="ECO:0000256" key="1">
    <source>
        <dbReference type="ARBA" id="ARBA00007749"/>
    </source>
</evidence>
<dbReference type="Pfam" id="PF00753">
    <property type="entry name" value="Lactamase_B"/>
    <property type="match status" value="1"/>
</dbReference>
<keyword evidence="2" id="KW-0479">Metal-binding</keyword>
<evidence type="ECO:0000313" key="6">
    <source>
        <dbReference type="EMBL" id="SFK36548.1"/>
    </source>
</evidence>
<reference evidence="6 7" key="1">
    <citation type="submission" date="2016-10" db="EMBL/GenBank/DDBJ databases">
        <authorList>
            <person name="Varghese N."/>
            <person name="Submissions S."/>
        </authorList>
    </citation>
    <scope>NUCLEOTIDE SEQUENCE [LARGE SCALE GENOMIC DNA]</scope>
    <source>
        <strain evidence="6 7">YR512</strain>
    </source>
</reference>
<dbReference type="RefSeq" id="WP_008109407.1">
    <property type="nucleotide sequence ID" value="NZ_FOSD01000006.1"/>
</dbReference>
<evidence type="ECO:0000259" key="5">
    <source>
        <dbReference type="SMART" id="SM00849"/>
    </source>
</evidence>
<dbReference type="InterPro" id="IPR001279">
    <property type="entry name" value="Metallo-B-lactamas"/>
</dbReference>
<evidence type="ECO:0000313" key="7">
    <source>
        <dbReference type="Proteomes" id="UP000198841"/>
    </source>
</evidence>
<dbReference type="InterPro" id="IPR036866">
    <property type="entry name" value="RibonucZ/Hydroxyglut_hydro"/>
</dbReference>
<dbReference type="PANTHER" id="PTHR42978:SF6">
    <property type="entry name" value="QUORUM-QUENCHING LACTONASE YTNP-RELATED"/>
    <property type="match status" value="1"/>
</dbReference>
<keyword evidence="4" id="KW-0862">Zinc</keyword>
<evidence type="ECO:0000256" key="2">
    <source>
        <dbReference type="ARBA" id="ARBA00022723"/>
    </source>
</evidence>
<dbReference type="PANTHER" id="PTHR42978">
    <property type="entry name" value="QUORUM-QUENCHING LACTONASE YTNP-RELATED-RELATED"/>
    <property type="match status" value="1"/>
</dbReference>
<proteinExistence type="inferred from homology"/>
<protein>
    <submittedName>
        <fullName evidence="6">Metallo-beta-lactamase superfamily protein</fullName>
    </submittedName>
</protein>
<organism evidence="6 7">
    <name type="scientific">Candidatus Pantoea symbiotica</name>
    <dbReference type="NCBI Taxonomy" id="1884370"/>
    <lineage>
        <taxon>Bacteria</taxon>
        <taxon>Pseudomonadati</taxon>
        <taxon>Pseudomonadota</taxon>
        <taxon>Gammaproteobacteria</taxon>
        <taxon>Enterobacterales</taxon>
        <taxon>Erwiniaceae</taxon>
        <taxon>Pantoea</taxon>
    </lineage>
</organism>
<dbReference type="SMART" id="SM00849">
    <property type="entry name" value="Lactamase_B"/>
    <property type="match status" value="1"/>
</dbReference>
<dbReference type="Proteomes" id="UP000198841">
    <property type="component" value="Unassembled WGS sequence"/>
</dbReference>
<dbReference type="Gene3D" id="3.60.15.10">
    <property type="entry name" value="Ribonuclease Z/Hydroxyacylglutathione hydrolase-like"/>
    <property type="match status" value="1"/>
</dbReference>
<accession>A0A1I3YXH7</accession>
<evidence type="ECO:0000256" key="3">
    <source>
        <dbReference type="ARBA" id="ARBA00022801"/>
    </source>
</evidence>
<dbReference type="EMBL" id="FOSD01000006">
    <property type="protein sequence ID" value="SFK36548.1"/>
    <property type="molecule type" value="Genomic_DNA"/>
</dbReference>
<comment type="similarity">
    <text evidence="1">Belongs to the metallo-beta-lactamase superfamily.</text>
</comment>
<gene>
    <name evidence="6" type="ORF">SAMN05518863_106265</name>
</gene>
<keyword evidence="3" id="KW-0378">Hydrolase</keyword>
<name>A0A1I3YXH7_9GAMM</name>
<dbReference type="SUPFAM" id="SSF56281">
    <property type="entry name" value="Metallo-hydrolase/oxidoreductase"/>
    <property type="match status" value="1"/>
</dbReference>
<feature type="domain" description="Metallo-beta-lactamase" evidence="5">
    <location>
        <begin position="45"/>
        <end position="245"/>
    </location>
</feature>
<dbReference type="InterPro" id="IPR051013">
    <property type="entry name" value="MBL_superfamily_lactonases"/>
</dbReference>
<comment type="caution">
    <text evidence="6">The sequence shown here is derived from an EMBL/GenBank/DDBJ whole genome shotgun (WGS) entry which is preliminary data.</text>
</comment>